<accession>A0A8H7C3K1</accession>
<dbReference type="AlphaFoldDB" id="A0A8H7C3K1"/>
<proteinExistence type="predicted"/>
<name>A0A8H7C3K1_AGABI</name>
<dbReference type="Proteomes" id="UP000629468">
    <property type="component" value="Unassembled WGS sequence"/>
</dbReference>
<reference evidence="1 2" key="1">
    <citation type="journal article" name="Sci. Rep.">
        <title>Telomere-to-telomere assembled and centromere annotated genomes of the two main subspecies of the button mushroom Agaricus bisporus reveal especially polymorphic chromosome ends.</title>
        <authorList>
            <person name="Sonnenberg A.S.M."/>
            <person name="Sedaghat-Telgerd N."/>
            <person name="Lavrijssen B."/>
            <person name="Ohm R.A."/>
            <person name="Hendrickx P.M."/>
            <person name="Scholtmeijer K."/>
            <person name="Baars J.J.P."/>
            <person name="van Peer A."/>
        </authorList>
    </citation>
    <scope>NUCLEOTIDE SEQUENCE [LARGE SCALE GENOMIC DNA]</scope>
    <source>
        <strain evidence="1 2">H119_p4</strain>
    </source>
</reference>
<organism evidence="1 2">
    <name type="scientific">Agaricus bisporus var. burnettii</name>
    <dbReference type="NCBI Taxonomy" id="192524"/>
    <lineage>
        <taxon>Eukaryota</taxon>
        <taxon>Fungi</taxon>
        <taxon>Dikarya</taxon>
        <taxon>Basidiomycota</taxon>
        <taxon>Agaricomycotina</taxon>
        <taxon>Agaricomycetes</taxon>
        <taxon>Agaricomycetidae</taxon>
        <taxon>Agaricales</taxon>
        <taxon>Agaricineae</taxon>
        <taxon>Agaricaceae</taxon>
        <taxon>Agaricus</taxon>
    </lineage>
</organism>
<sequence>MARKGSDRFQPISVGSLLQWWIPTNTDQSLARDGLEEVCHAPSAMCERQRSSVEVKDDSLMEMCYSILSGIRIEQGPSILPAAYTIIKPGPSSNFDRKTKSQPGLIKANRSPNSPFFCRPFEQIRFSIPPFSFQGYPFLHIPSSPPLPSFTAVNIFPLLLLFSTPCRAPRL</sequence>
<gene>
    <name evidence="1" type="ORF">Agabi119p4_9347</name>
</gene>
<dbReference type="EMBL" id="JABXXO010000013">
    <property type="protein sequence ID" value="KAF7761355.1"/>
    <property type="molecule type" value="Genomic_DNA"/>
</dbReference>
<evidence type="ECO:0000313" key="1">
    <source>
        <dbReference type="EMBL" id="KAF7761355.1"/>
    </source>
</evidence>
<protein>
    <submittedName>
        <fullName evidence="1">Uncharacterized protein</fullName>
    </submittedName>
</protein>
<comment type="caution">
    <text evidence="1">The sequence shown here is derived from an EMBL/GenBank/DDBJ whole genome shotgun (WGS) entry which is preliminary data.</text>
</comment>
<evidence type="ECO:0000313" key="2">
    <source>
        <dbReference type="Proteomes" id="UP000629468"/>
    </source>
</evidence>